<dbReference type="OrthoDB" id="8881252at2759"/>
<protein>
    <submittedName>
        <fullName evidence="4">Uncharacterized protein LOC116293884</fullName>
    </submittedName>
</protein>
<feature type="region of interest" description="Disordered" evidence="1">
    <location>
        <begin position="138"/>
        <end position="208"/>
    </location>
</feature>
<accession>A0A6P8HNI5</accession>
<dbReference type="PANTHER" id="PTHR21505:SF12">
    <property type="entry name" value="MADF DOMAIN-CONTAINING PROTEIN-RELATED"/>
    <property type="match status" value="1"/>
</dbReference>
<keyword evidence="3" id="KW-1185">Reference proteome</keyword>
<dbReference type="KEGG" id="aten:116293884"/>
<sequence>MSDSLHKERYPWSSREIEILIALWDNEEVLYNTRCADYFKRDKRIEALDRISDTLKIPIPEIRKKMTNLRTYYGKELWKEKKAQTNGDETDPAKGYTSRWLFFKPLSFLRDNCNPRPNTKTCLDEQCIRDDSGDQVYVLHNGEDDSNDRDDSWDESNLLASLTSVDDEKEERKEDKRMNSVSSEHKQDNRPVSKKTEKRKKSGGDLENVIAKLQRSSKTETQKEQKNQGVSITELMSGNPDMVFAHHVGLTLMNITNPRIKDLTKLKIQQVLYETQYVKDTPQSVQACPITGLPGSTC</sequence>
<dbReference type="InterPro" id="IPR006578">
    <property type="entry name" value="MADF-dom"/>
</dbReference>
<evidence type="ECO:0000313" key="3">
    <source>
        <dbReference type="Proteomes" id="UP000515163"/>
    </source>
</evidence>
<dbReference type="Pfam" id="PF10545">
    <property type="entry name" value="MADF_DNA_bdg"/>
    <property type="match status" value="1"/>
</dbReference>
<evidence type="ECO:0000313" key="4">
    <source>
        <dbReference type="RefSeq" id="XP_031557241.1"/>
    </source>
</evidence>
<gene>
    <name evidence="4" type="primary">LOC116293884</name>
</gene>
<organism evidence="3 4">
    <name type="scientific">Actinia tenebrosa</name>
    <name type="common">Australian red waratah sea anemone</name>
    <dbReference type="NCBI Taxonomy" id="6105"/>
    <lineage>
        <taxon>Eukaryota</taxon>
        <taxon>Metazoa</taxon>
        <taxon>Cnidaria</taxon>
        <taxon>Anthozoa</taxon>
        <taxon>Hexacorallia</taxon>
        <taxon>Actiniaria</taxon>
        <taxon>Actiniidae</taxon>
        <taxon>Actinia</taxon>
    </lineage>
</organism>
<feature type="compositionally biased region" description="Basic and acidic residues" evidence="1">
    <location>
        <begin position="170"/>
        <end position="195"/>
    </location>
</feature>
<proteinExistence type="predicted"/>
<evidence type="ECO:0000259" key="2">
    <source>
        <dbReference type="PROSITE" id="PS51029"/>
    </source>
</evidence>
<dbReference type="PANTHER" id="PTHR21505">
    <property type="entry name" value="MADF DOMAIN-CONTAINING PROTEIN-RELATED"/>
    <property type="match status" value="1"/>
</dbReference>
<reference evidence="4" key="1">
    <citation type="submission" date="2025-08" db="UniProtKB">
        <authorList>
            <consortium name="RefSeq"/>
        </authorList>
    </citation>
    <scope>IDENTIFICATION</scope>
    <source>
        <tissue evidence="4">Tentacle</tissue>
    </source>
</reference>
<dbReference type="RefSeq" id="XP_031557241.1">
    <property type="nucleotide sequence ID" value="XM_031701381.1"/>
</dbReference>
<feature type="domain" description="MADF" evidence="2">
    <location>
        <begin position="19"/>
        <end position="114"/>
    </location>
</feature>
<dbReference type="GeneID" id="116293884"/>
<feature type="compositionally biased region" description="Acidic residues" evidence="1">
    <location>
        <begin position="144"/>
        <end position="154"/>
    </location>
</feature>
<name>A0A6P8HNI5_ACTTE</name>
<evidence type="ECO:0000256" key="1">
    <source>
        <dbReference type="SAM" id="MobiDB-lite"/>
    </source>
</evidence>
<dbReference type="InParanoid" id="A0A6P8HNI5"/>
<dbReference type="Proteomes" id="UP000515163">
    <property type="component" value="Unplaced"/>
</dbReference>
<dbReference type="PROSITE" id="PS51029">
    <property type="entry name" value="MADF"/>
    <property type="match status" value="1"/>
</dbReference>
<dbReference type="SMART" id="SM00595">
    <property type="entry name" value="MADF"/>
    <property type="match status" value="1"/>
</dbReference>
<dbReference type="AlphaFoldDB" id="A0A6P8HNI5"/>